<dbReference type="AlphaFoldDB" id="A0A5E4MXA7"/>
<gene>
    <name evidence="1" type="ORF">CINCED_3A024147</name>
</gene>
<organism evidence="1 2">
    <name type="scientific">Cinara cedri</name>
    <dbReference type="NCBI Taxonomy" id="506608"/>
    <lineage>
        <taxon>Eukaryota</taxon>
        <taxon>Metazoa</taxon>
        <taxon>Ecdysozoa</taxon>
        <taxon>Arthropoda</taxon>
        <taxon>Hexapoda</taxon>
        <taxon>Insecta</taxon>
        <taxon>Pterygota</taxon>
        <taxon>Neoptera</taxon>
        <taxon>Paraneoptera</taxon>
        <taxon>Hemiptera</taxon>
        <taxon>Sternorrhyncha</taxon>
        <taxon>Aphidomorpha</taxon>
        <taxon>Aphidoidea</taxon>
        <taxon>Aphididae</taxon>
        <taxon>Lachninae</taxon>
        <taxon>Cinara</taxon>
    </lineage>
</organism>
<keyword evidence="2" id="KW-1185">Reference proteome</keyword>
<dbReference type="OrthoDB" id="6631057at2759"/>
<name>A0A5E4MXA7_9HEMI</name>
<evidence type="ECO:0000313" key="2">
    <source>
        <dbReference type="Proteomes" id="UP000325440"/>
    </source>
</evidence>
<dbReference type="EMBL" id="CABPRJ010001439">
    <property type="protein sequence ID" value="VVC36960.1"/>
    <property type="molecule type" value="Genomic_DNA"/>
</dbReference>
<reference evidence="1 2" key="1">
    <citation type="submission" date="2019-08" db="EMBL/GenBank/DDBJ databases">
        <authorList>
            <person name="Alioto T."/>
            <person name="Alioto T."/>
            <person name="Gomez Garrido J."/>
        </authorList>
    </citation>
    <scope>NUCLEOTIDE SEQUENCE [LARGE SCALE GENOMIC DNA]</scope>
</reference>
<sequence length="130" mass="14479">MQCSICKIANNSVSNPKCEKSLTANLTVRKKYVETKSVENVSLDSLADINNGISSVLIKIKELTSVVDVVETLVTFCSNKIDAFDAKLESLNLKIISFDKRLVVLDEKYNKLQLEIDNLNSNANILLFSH</sequence>
<evidence type="ECO:0000313" key="1">
    <source>
        <dbReference type="EMBL" id="VVC36960.1"/>
    </source>
</evidence>
<proteinExistence type="predicted"/>
<protein>
    <submittedName>
        <fullName evidence="1">Uncharacterized protein</fullName>
    </submittedName>
</protein>
<accession>A0A5E4MXA7</accession>
<dbReference type="Proteomes" id="UP000325440">
    <property type="component" value="Unassembled WGS sequence"/>
</dbReference>